<keyword evidence="4" id="KW-1185">Reference proteome</keyword>
<organism evidence="3 4">
    <name type="scientific">Sphingobacterium corticibacterium</name>
    <dbReference type="NCBI Taxonomy" id="2484746"/>
    <lineage>
        <taxon>Bacteria</taxon>
        <taxon>Pseudomonadati</taxon>
        <taxon>Bacteroidota</taxon>
        <taxon>Sphingobacteriia</taxon>
        <taxon>Sphingobacteriales</taxon>
        <taxon>Sphingobacteriaceae</taxon>
        <taxon>Sphingobacterium</taxon>
    </lineage>
</organism>
<dbReference type="PROSITE" id="PS51257">
    <property type="entry name" value="PROKAR_LIPOPROTEIN"/>
    <property type="match status" value="1"/>
</dbReference>
<feature type="chain" id="PRO_5020331161" description="YtkA-like domain-containing protein" evidence="1">
    <location>
        <begin position="20"/>
        <end position="281"/>
    </location>
</feature>
<name>A0A4V2DBV2_9SPHI</name>
<evidence type="ECO:0000256" key="1">
    <source>
        <dbReference type="SAM" id="SignalP"/>
    </source>
</evidence>
<dbReference type="AlphaFoldDB" id="A0A4V2DBV2"/>
<proteinExistence type="predicted"/>
<feature type="domain" description="YtkA-like" evidence="2">
    <location>
        <begin position="62"/>
        <end position="134"/>
    </location>
</feature>
<comment type="caution">
    <text evidence="3">The sequence shown here is derived from an EMBL/GenBank/DDBJ whole genome shotgun (WGS) entry which is preliminary data.</text>
</comment>
<evidence type="ECO:0000313" key="4">
    <source>
        <dbReference type="Proteomes" id="UP000292855"/>
    </source>
</evidence>
<keyword evidence="1" id="KW-0732">Signal</keyword>
<evidence type="ECO:0000313" key="3">
    <source>
        <dbReference type="EMBL" id="RZF59278.1"/>
    </source>
</evidence>
<dbReference type="Pfam" id="PF13115">
    <property type="entry name" value="YtkA"/>
    <property type="match status" value="2"/>
</dbReference>
<feature type="domain" description="YtkA-like" evidence="2">
    <location>
        <begin position="183"/>
        <end position="260"/>
    </location>
</feature>
<gene>
    <name evidence="3" type="ORF">EWE74_08800</name>
</gene>
<dbReference type="OrthoDB" id="1065544at2"/>
<dbReference type="RefSeq" id="WP_130141201.1">
    <property type="nucleotide sequence ID" value="NZ_SGIT01000002.1"/>
</dbReference>
<dbReference type="Proteomes" id="UP000292855">
    <property type="component" value="Unassembled WGS sequence"/>
</dbReference>
<evidence type="ECO:0000259" key="2">
    <source>
        <dbReference type="Pfam" id="PF13115"/>
    </source>
</evidence>
<reference evidence="3 4" key="1">
    <citation type="submission" date="2019-02" db="EMBL/GenBank/DDBJ databases">
        <authorList>
            <person name="Li Y."/>
        </authorList>
    </citation>
    <scope>NUCLEOTIDE SEQUENCE [LARGE SCALE GENOMIC DNA]</scope>
    <source>
        <strain evidence="3 4">30C10-4-7</strain>
    </source>
</reference>
<sequence>MKPFYFGKSSMLFSVMAMALIYSLTGCGNNTHNQQQEGTVDTAGALVDITALTKIADTTLTDKKISVLVQDSLTSKNETIYIQVTDQDGNPATDAQLDYNVVMDMGMMSHGGPYYPLVNLGNGLYKAEVVFIMANMKDMGKGWVLNTILNKTDSLSFLLPVSEAKYARTIPVGTKDDGRVFVSLLLPNEVKTGSQPIDFTLHRMEHEVFPPLDNYTVEIEPFMPDMGHGSPDNKAAVGKSNGRYSGIVNFTMKGPWTIKVNLFKKGEKVSQEELVFPVEVK</sequence>
<feature type="signal peptide" evidence="1">
    <location>
        <begin position="1"/>
        <end position="19"/>
    </location>
</feature>
<dbReference type="EMBL" id="SGIT01000002">
    <property type="protein sequence ID" value="RZF59278.1"/>
    <property type="molecule type" value="Genomic_DNA"/>
</dbReference>
<protein>
    <recommendedName>
        <fullName evidence="2">YtkA-like domain-containing protein</fullName>
    </recommendedName>
</protein>
<dbReference type="InterPro" id="IPR032693">
    <property type="entry name" value="YtkA-like_dom"/>
</dbReference>
<accession>A0A4V2DBV2</accession>